<feature type="chain" id="PRO_5006694656" evidence="1">
    <location>
        <begin position="21"/>
        <end position="150"/>
    </location>
</feature>
<dbReference type="AlphaFoldDB" id="A0A0T9PJN2"/>
<dbReference type="GeneID" id="96665684"/>
<protein>
    <submittedName>
        <fullName evidence="3">Superantigen YpmA</fullName>
    </submittedName>
</protein>
<dbReference type="EMBL" id="CP007230">
    <property type="protein sequence ID" value="AHK22029.1"/>
    <property type="molecule type" value="Genomic_DNA"/>
</dbReference>
<feature type="signal peptide" evidence="1">
    <location>
        <begin position="1"/>
        <end position="20"/>
    </location>
</feature>
<reference evidence="3 5" key="2">
    <citation type="submission" date="2015-03" db="EMBL/GenBank/DDBJ databases">
        <authorList>
            <person name="Murphy D."/>
        </authorList>
    </citation>
    <scope>NUCLEOTIDE SEQUENCE [LARGE SCALE GENOMIC DNA]</scope>
    <source>
        <strain evidence="3 5">Y233</strain>
    </source>
</reference>
<dbReference type="SUPFAM" id="SSF101606">
    <property type="entry name" value="Superantigen (mitogen) Ypm"/>
    <property type="match status" value="1"/>
</dbReference>
<dbReference type="Proteomes" id="UP000038204">
    <property type="component" value="Unassembled WGS sequence"/>
</dbReference>
<dbReference type="InterPro" id="IPR015227">
    <property type="entry name" value="Mitogen_YERPS"/>
</dbReference>
<name>A0A0T9PJN2_9GAMM</name>
<gene>
    <name evidence="3" type="primary">ypmA</name>
    <name evidence="2" type="ORF">BF17_20055</name>
    <name evidence="3" type="ORF">ERS008667_01256</name>
</gene>
<dbReference type="Gene3D" id="2.60.120.510">
    <property type="entry name" value="Mitogen Ypm"/>
    <property type="match status" value="1"/>
</dbReference>
<dbReference type="EMBL" id="CQBK01000007">
    <property type="protein sequence ID" value="CNH68923.1"/>
    <property type="molecule type" value="Genomic_DNA"/>
</dbReference>
<dbReference type="Pfam" id="PF09144">
    <property type="entry name" value="YpM"/>
    <property type="match status" value="1"/>
</dbReference>
<keyword evidence="4" id="KW-1185">Reference proteome</keyword>
<organism evidence="3 5">
    <name type="scientific">Yersinia similis</name>
    <dbReference type="NCBI Taxonomy" id="367190"/>
    <lineage>
        <taxon>Bacteria</taxon>
        <taxon>Pseudomonadati</taxon>
        <taxon>Pseudomonadota</taxon>
        <taxon>Gammaproteobacteria</taxon>
        <taxon>Enterobacterales</taxon>
        <taxon>Yersiniaceae</taxon>
        <taxon>Yersinia</taxon>
    </lineage>
</organism>
<dbReference type="KEGG" id="ysi:BF17_20055"/>
<accession>A0A0T9PJN2</accession>
<evidence type="ECO:0000313" key="3">
    <source>
        <dbReference type="EMBL" id="CNH68923.1"/>
    </source>
</evidence>
<reference evidence="2 4" key="1">
    <citation type="journal article" date="2014" name="Genome Announc.">
        <title>Genome Sequence of Yersinia similis Y228T, a Member of the Yersinia pseudotuberculosis Complex.</title>
        <authorList>
            <person name="Sprague L.D."/>
            <person name="Neubauer H."/>
        </authorList>
    </citation>
    <scope>NUCLEOTIDE SEQUENCE [LARGE SCALE GENOMIC DNA]</scope>
    <source>
        <strain evidence="2 4">228</strain>
    </source>
</reference>
<dbReference type="InterPro" id="IPR036475">
    <property type="entry name" value="Mitogen_Ypm_sf"/>
</dbReference>
<evidence type="ECO:0000313" key="5">
    <source>
        <dbReference type="Proteomes" id="UP000038204"/>
    </source>
</evidence>
<evidence type="ECO:0000313" key="4">
    <source>
        <dbReference type="Proteomes" id="UP000019439"/>
    </source>
</evidence>
<sequence>MKKKFLSLLTLTFFSGLALAADYDNTLNSIPSLRIPNIETYTGTIQGKGEVCIRGNKEGKSRGGELYAVLRSTNANADMTLILLCSIRDGWKEVKRSDIDRPLRYEDYYTPGALSWIWEIKNNSSEASDYSLSATVHDDKEDSDVLMKCP</sequence>
<keyword evidence="1" id="KW-0732">Signal</keyword>
<proteinExistence type="predicted"/>
<evidence type="ECO:0000256" key="1">
    <source>
        <dbReference type="SAM" id="SignalP"/>
    </source>
</evidence>
<evidence type="ECO:0000313" key="2">
    <source>
        <dbReference type="EMBL" id="AHK22029.1"/>
    </source>
</evidence>
<dbReference type="Proteomes" id="UP000019439">
    <property type="component" value="Chromosome"/>
</dbReference>
<dbReference type="RefSeq" id="WP_025383934.1">
    <property type="nucleotide sequence ID" value="NZ_CGBP01000005.1"/>
</dbReference>